<dbReference type="GO" id="GO:0005737">
    <property type="term" value="C:cytoplasm"/>
    <property type="evidence" value="ECO:0007669"/>
    <property type="project" value="TreeGrafter"/>
</dbReference>
<feature type="region of interest" description="Disordered" evidence="1">
    <location>
        <begin position="374"/>
        <end position="398"/>
    </location>
</feature>
<dbReference type="PANTHER" id="PTHR28020:SF1">
    <property type="entry name" value="YAP1-BINDING PROTEIN 1-RELATED"/>
    <property type="match status" value="1"/>
</dbReference>
<dbReference type="InterPro" id="IPR013877">
    <property type="entry name" value="YAP-bd/ALF4/Glomulin"/>
</dbReference>
<gene>
    <name evidence="2" type="ORF">PV11_02833</name>
</gene>
<evidence type="ECO:0000256" key="1">
    <source>
        <dbReference type="SAM" id="MobiDB-lite"/>
    </source>
</evidence>
<dbReference type="OrthoDB" id="5396786at2759"/>
<dbReference type="InterPro" id="IPR040347">
    <property type="entry name" value="YBP1/2"/>
</dbReference>
<protein>
    <recommendedName>
        <fullName evidence="4">DUF1760-domain-containing protein</fullName>
    </recommendedName>
</protein>
<feature type="region of interest" description="Disordered" evidence="1">
    <location>
        <begin position="228"/>
        <end position="279"/>
    </location>
</feature>
<evidence type="ECO:0000313" key="3">
    <source>
        <dbReference type="Proteomes" id="UP000053599"/>
    </source>
</evidence>
<accession>A0A0D1ZKD7</accession>
<dbReference type="AlphaFoldDB" id="A0A0D1ZKD7"/>
<reference evidence="2 3" key="1">
    <citation type="submission" date="2015-01" db="EMBL/GenBank/DDBJ databases">
        <title>The Genome Sequence of Exophiala sideris CBS121828.</title>
        <authorList>
            <consortium name="The Broad Institute Genomics Platform"/>
            <person name="Cuomo C."/>
            <person name="de Hoog S."/>
            <person name="Gorbushina A."/>
            <person name="Stielow B."/>
            <person name="Teixiera M."/>
            <person name="Abouelleil A."/>
            <person name="Chapman S.B."/>
            <person name="Priest M."/>
            <person name="Young S.K."/>
            <person name="Wortman J."/>
            <person name="Nusbaum C."/>
            <person name="Birren B."/>
        </authorList>
    </citation>
    <scope>NUCLEOTIDE SEQUENCE [LARGE SCALE GENOMIC DNA]</scope>
    <source>
        <strain evidence="2 3">CBS 121828</strain>
    </source>
</reference>
<dbReference type="Proteomes" id="UP000053599">
    <property type="component" value="Unassembled WGS sequence"/>
</dbReference>
<proteinExistence type="predicted"/>
<evidence type="ECO:0000313" key="2">
    <source>
        <dbReference type="EMBL" id="KIV87278.1"/>
    </source>
</evidence>
<dbReference type="STRING" id="1016849.A0A0D1ZKD7"/>
<evidence type="ECO:0008006" key="4">
    <source>
        <dbReference type="Google" id="ProtNLM"/>
    </source>
</evidence>
<dbReference type="HOGENOM" id="CLU_011932_0_0_1"/>
<sequence>MAHQSSTQEDPLIAALPPTTDYITYLTLLEYQLTPQNLPTLNRLLNDDDGKLAEEIGWDLLRLILPMLSPAPEEAVRCTEIVARRGNPREVVVRVAEELEKLGDPVDELEDDDLDDDDDDITLPTFAGEAPRVHLGDMTLEGMPETKQHTEANPNETIQPPTGSSKAIKLQALLNMLGILHPRIKTQYPSRFLATSLPAALGAYRTIPISTATTSSFLTMLEKLAGKKRPALPPRVSTNNANTASSSRHPQESTATPAALPDPEAKAEEEETGVKAPSDEEKAIIHRLLSAVTLEVLDEYLSSLSSHEHPSMSWTARLRETLEPHRVNSLEVQETQLWKETEELKQRDTLLSKFHKLCTELNVHSSIEIKKVVHDEVDPEHPDQDREEELSEYPTSPAQIPFPRAGVIFLHAYEAFLSSDASPVLSTSELTKLIAHSFPLSAAPSIPNPALQDSLLSLLYVKALVNTTIDAPRIPAKFLLLISTLTQLFTITPWASLRDSAHHIASRLLHAYPDPNIRLQIITQTLRGSTVSTNWAEAFDDPDPEPGIDEETGLTRSTSALQPHPIPLAPPQQLPALKAIGVKWLKDEFFVWTRDKFGGIEPAFLTTAGNDTSEASALLDLLFPSDLETLSSETISTDPESDTLGSFLLDIAFYISTLNLLCIVLPHLRSLDARVPKHIASLTKSSKFLGQLLEQATSASKSRATHEQGSNEDGFLDESRADIIALQDACTRANAALKQAETIA</sequence>
<dbReference type="Pfam" id="PF08568">
    <property type="entry name" value="Kinetochor_Ybp2"/>
    <property type="match status" value="1"/>
</dbReference>
<organism evidence="2 3">
    <name type="scientific">Exophiala sideris</name>
    <dbReference type="NCBI Taxonomy" id="1016849"/>
    <lineage>
        <taxon>Eukaryota</taxon>
        <taxon>Fungi</taxon>
        <taxon>Dikarya</taxon>
        <taxon>Ascomycota</taxon>
        <taxon>Pezizomycotina</taxon>
        <taxon>Eurotiomycetes</taxon>
        <taxon>Chaetothyriomycetidae</taxon>
        <taxon>Chaetothyriales</taxon>
        <taxon>Herpotrichiellaceae</taxon>
        <taxon>Exophiala</taxon>
    </lineage>
</organism>
<name>A0A0D1ZKD7_9EURO</name>
<feature type="compositionally biased region" description="Low complexity" evidence="1">
    <location>
        <begin position="237"/>
        <end position="247"/>
    </location>
</feature>
<dbReference type="GO" id="GO:0034599">
    <property type="term" value="P:cellular response to oxidative stress"/>
    <property type="evidence" value="ECO:0007669"/>
    <property type="project" value="InterPro"/>
</dbReference>
<dbReference type="EMBL" id="KN846951">
    <property type="protein sequence ID" value="KIV87278.1"/>
    <property type="molecule type" value="Genomic_DNA"/>
</dbReference>
<feature type="compositionally biased region" description="Basic and acidic residues" evidence="1">
    <location>
        <begin position="374"/>
        <end position="384"/>
    </location>
</feature>
<dbReference type="PANTHER" id="PTHR28020">
    <property type="entry name" value="YAP1-BINDING PROTEIN 1-RELATED"/>
    <property type="match status" value="1"/>
</dbReference>